<dbReference type="AlphaFoldDB" id="A0A4V5UY90"/>
<gene>
    <name evidence="5" type="ORF">FDA38_06780</name>
</gene>
<keyword evidence="3" id="KW-0812">Transmembrane</keyword>
<evidence type="ECO:0000256" key="3">
    <source>
        <dbReference type="SAM" id="Phobius"/>
    </source>
</evidence>
<evidence type="ECO:0000259" key="4">
    <source>
        <dbReference type="PROSITE" id="PS50006"/>
    </source>
</evidence>
<dbReference type="InterPro" id="IPR008984">
    <property type="entry name" value="SMAD_FHA_dom_sf"/>
</dbReference>
<comment type="caution">
    <text evidence="5">The sequence shown here is derived from an EMBL/GenBank/DDBJ whole genome shotgun (WGS) entry which is preliminary data.</text>
</comment>
<proteinExistence type="predicted"/>
<dbReference type="Proteomes" id="UP000305836">
    <property type="component" value="Unassembled WGS sequence"/>
</dbReference>
<dbReference type="Gene3D" id="2.60.200.20">
    <property type="match status" value="1"/>
</dbReference>
<feature type="region of interest" description="Disordered" evidence="2">
    <location>
        <begin position="163"/>
        <end position="345"/>
    </location>
</feature>
<dbReference type="SMART" id="SM00240">
    <property type="entry name" value="FHA"/>
    <property type="match status" value="1"/>
</dbReference>
<dbReference type="EMBL" id="SZPZ01000001">
    <property type="protein sequence ID" value="TKK82483.1"/>
    <property type="molecule type" value="Genomic_DNA"/>
</dbReference>
<dbReference type="RefSeq" id="WP_137253176.1">
    <property type="nucleotide sequence ID" value="NZ_JBHSPQ010000001.1"/>
</dbReference>
<dbReference type="OrthoDB" id="4918517at2"/>
<feature type="transmembrane region" description="Helical" evidence="3">
    <location>
        <begin position="478"/>
        <end position="500"/>
    </location>
</feature>
<reference evidence="5 6" key="1">
    <citation type="submission" date="2019-04" db="EMBL/GenBank/DDBJ databases">
        <title>Kribbella sp. NEAU-THZ 27 nov., a novel actinomycete isolated from soil.</title>
        <authorList>
            <person name="Duan L."/>
        </authorList>
    </citation>
    <scope>NUCLEOTIDE SEQUENCE [LARGE SCALE GENOMIC DNA]</scope>
    <source>
        <strain evidence="6">NEAU-THZ27</strain>
    </source>
</reference>
<sequence length="693" mass="71757">METEFVLSLGEQRWTLPAEADTITIGRASNADIRLQADDQISRIHARLSRDGTTWTLHDESRNGTGLNGHRITAPTALTTGDRIHIGRSVLTFHKSTIPDPVTPASGQPDDSYAAGPQPSGYATGAESGGYAAGAESGGYAAAPEPGEYAAEAEPGGYAAEAEPRAYPADAEQADVRAAAPQPPAPAAPPTASSWPAAAPPAPAGGAPGRAFPPAEEPWSADEAAGGGERYDEPVNRAEAEPYRADQGGAGGEEYGEPAGRAEGAEYRGDQGAVDGQRYGEPVGRASAADGGERYGEPVNRGEAAEYPADQGGGGGEEYGEPAYQGDAAEYRDDQDAGGGRQYGEAAYEADEYGAAGVVPGFEVEDRVGDGGWAAYPSADNPEPVRTPREISARVEQAEPNWNTSDSWPEPSRAQPERRLPGADRRTNADRRANPDRRTNADRLPGDRRTNADRLTDGDGRTAGFEGDAVGTVRLPRVLIVAAGIIVLGLIVNLIVTFLADGPGGELRWLVPPGIALVVAMVLALLDAAAPKDHPPGRFDVSILIAIAVVLVGVGVGGFALTAGTQYVGGYLTGNESGEDRLVKPVAKPSSAVTITVENVTYTSHFTRVEVMLANGAKEPVTIPIAGATFTAADGTALRADTRRSNWPSKVAAGGTEHGTITFKGKLPDSADAAVLTLKSGDTAFTVSVALSN</sequence>
<keyword evidence="3" id="KW-1133">Transmembrane helix</keyword>
<evidence type="ECO:0000313" key="6">
    <source>
        <dbReference type="Proteomes" id="UP000305836"/>
    </source>
</evidence>
<keyword evidence="6" id="KW-1185">Reference proteome</keyword>
<keyword evidence="3" id="KW-0472">Membrane</keyword>
<feature type="compositionally biased region" description="Basic and acidic residues" evidence="2">
    <location>
        <begin position="415"/>
        <end position="460"/>
    </location>
</feature>
<feature type="compositionally biased region" description="Basic and acidic residues" evidence="2">
    <location>
        <begin position="229"/>
        <end position="244"/>
    </location>
</feature>
<name>A0A4V5UY90_9ACTN</name>
<dbReference type="PROSITE" id="PS50006">
    <property type="entry name" value="FHA_DOMAIN"/>
    <property type="match status" value="1"/>
</dbReference>
<evidence type="ECO:0000313" key="5">
    <source>
        <dbReference type="EMBL" id="TKK82483.1"/>
    </source>
</evidence>
<feature type="transmembrane region" description="Helical" evidence="3">
    <location>
        <begin position="541"/>
        <end position="561"/>
    </location>
</feature>
<evidence type="ECO:0000256" key="1">
    <source>
        <dbReference type="ARBA" id="ARBA00022553"/>
    </source>
</evidence>
<keyword evidence="1" id="KW-0597">Phosphoprotein</keyword>
<dbReference type="InterPro" id="IPR000253">
    <property type="entry name" value="FHA_dom"/>
</dbReference>
<dbReference type="CDD" id="cd00060">
    <property type="entry name" value="FHA"/>
    <property type="match status" value="1"/>
</dbReference>
<feature type="domain" description="FHA" evidence="4">
    <location>
        <begin position="23"/>
        <end position="72"/>
    </location>
</feature>
<protein>
    <submittedName>
        <fullName evidence="5">FHA domain-containing protein</fullName>
    </submittedName>
</protein>
<dbReference type="Pfam" id="PF00498">
    <property type="entry name" value="FHA"/>
    <property type="match status" value="1"/>
</dbReference>
<feature type="transmembrane region" description="Helical" evidence="3">
    <location>
        <begin position="507"/>
        <end position="529"/>
    </location>
</feature>
<feature type="compositionally biased region" description="Low complexity" evidence="2">
    <location>
        <begin position="163"/>
        <end position="180"/>
    </location>
</feature>
<feature type="region of interest" description="Disordered" evidence="2">
    <location>
        <begin position="397"/>
        <end position="462"/>
    </location>
</feature>
<accession>A0A4V5UY90</accession>
<feature type="region of interest" description="Disordered" evidence="2">
    <location>
        <begin position="95"/>
        <end position="131"/>
    </location>
</feature>
<organism evidence="5 6">
    <name type="scientific">Kribbella jiaozuonensis</name>
    <dbReference type="NCBI Taxonomy" id="2575441"/>
    <lineage>
        <taxon>Bacteria</taxon>
        <taxon>Bacillati</taxon>
        <taxon>Actinomycetota</taxon>
        <taxon>Actinomycetes</taxon>
        <taxon>Propionibacteriales</taxon>
        <taxon>Kribbellaceae</taxon>
        <taxon>Kribbella</taxon>
    </lineage>
</organism>
<dbReference type="SUPFAM" id="SSF49879">
    <property type="entry name" value="SMAD/FHA domain"/>
    <property type="match status" value="1"/>
</dbReference>
<evidence type="ECO:0000256" key="2">
    <source>
        <dbReference type="SAM" id="MobiDB-lite"/>
    </source>
</evidence>